<proteinExistence type="inferred from homology"/>
<dbReference type="GO" id="GO:0071786">
    <property type="term" value="P:endoplasmic reticulum tubular network organization"/>
    <property type="evidence" value="ECO:0007669"/>
    <property type="project" value="TreeGrafter"/>
</dbReference>
<dbReference type="PANTHER" id="PTHR12703">
    <property type="entry name" value="TRANSMEMBRANE PROTEIN 33"/>
    <property type="match status" value="1"/>
</dbReference>
<dbReference type="Pfam" id="PF03661">
    <property type="entry name" value="TMEM33_Pom33"/>
    <property type="match status" value="1"/>
</dbReference>
<dbReference type="InterPro" id="IPR051645">
    <property type="entry name" value="PER33/POM33_regulator"/>
</dbReference>
<evidence type="ECO:0000256" key="4">
    <source>
        <dbReference type="ARBA" id="ARBA00022989"/>
    </source>
</evidence>
<dbReference type="InParanoid" id="A0A1D3CXG4"/>
<evidence type="ECO:0000256" key="1">
    <source>
        <dbReference type="ARBA" id="ARBA00004141"/>
    </source>
</evidence>
<dbReference type="PANTHER" id="PTHR12703:SF4">
    <property type="entry name" value="TRANSMEMBRANE PROTEIN 33"/>
    <property type="match status" value="1"/>
</dbReference>
<evidence type="ECO:0000256" key="5">
    <source>
        <dbReference type="ARBA" id="ARBA00023136"/>
    </source>
</evidence>
<reference evidence="6 7" key="1">
    <citation type="journal article" date="2016" name="BMC Genomics">
        <title>Comparative genomics reveals Cyclospora cayetanensis possesses coccidia-like metabolism and invasion components but unique surface antigens.</title>
        <authorList>
            <person name="Liu S."/>
            <person name="Wang L."/>
            <person name="Zheng H."/>
            <person name="Xu Z."/>
            <person name="Roellig D.M."/>
            <person name="Li N."/>
            <person name="Frace M.A."/>
            <person name="Tang K."/>
            <person name="Arrowood M.J."/>
            <person name="Moss D.M."/>
            <person name="Zhang L."/>
            <person name="Feng Y."/>
            <person name="Xiao L."/>
        </authorList>
    </citation>
    <scope>NUCLEOTIDE SEQUENCE [LARGE SCALE GENOMIC DNA]</scope>
    <source>
        <strain evidence="6 7">CHN_HEN01</strain>
    </source>
</reference>
<dbReference type="InterPro" id="IPR005344">
    <property type="entry name" value="TMEM33/Pom33"/>
</dbReference>
<dbReference type="GO" id="GO:0061024">
    <property type="term" value="P:membrane organization"/>
    <property type="evidence" value="ECO:0007669"/>
    <property type="project" value="TreeGrafter"/>
</dbReference>
<dbReference type="VEuPathDB" id="ToxoDB:LOC34621418"/>
<dbReference type="VEuPathDB" id="ToxoDB:cyc_04980"/>
<dbReference type="EMBL" id="JROU02001595">
    <property type="protein sequence ID" value="OEH75895.1"/>
    <property type="molecule type" value="Genomic_DNA"/>
</dbReference>
<dbReference type="Proteomes" id="UP000095192">
    <property type="component" value="Unassembled WGS sequence"/>
</dbReference>
<evidence type="ECO:0000256" key="2">
    <source>
        <dbReference type="ARBA" id="ARBA00007322"/>
    </source>
</evidence>
<keyword evidence="4" id="KW-1133">Transmembrane helix</keyword>
<dbReference type="GO" id="GO:0005783">
    <property type="term" value="C:endoplasmic reticulum"/>
    <property type="evidence" value="ECO:0007669"/>
    <property type="project" value="TreeGrafter"/>
</dbReference>
<comment type="caution">
    <text evidence="6">The sequence shown here is derived from an EMBL/GenBank/DDBJ whole genome shotgun (WGS) entry which is preliminary data.</text>
</comment>
<gene>
    <name evidence="6" type="ORF">cyc_04980</name>
</gene>
<dbReference type="GO" id="GO:0016020">
    <property type="term" value="C:membrane"/>
    <property type="evidence" value="ECO:0007669"/>
    <property type="project" value="UniProtKB-SubCell"/>
</dbReference>
<organism evidence="6 7">
    <name type="scientific">Cyclospora cayetanensis</name>
    <dbReference type="NCBI Taxonomy" id="88456"/>
    <lineage>
        <taxon>Eukaryota</taxon>
        <taxon>Sar</taxon>
        <taxon>Alveolata</taxon>
        <taxon>Apicomplexa</taxon>
        <taxon>Conoidasida</taxon>
        <taxon>Coccidia</taxon>
        <taxon>Eucoccidiorida</taxon>
        <taxon>Eimeriorina</taxon>
        <taxon>Eimeriidae</taxon>
        <taxon>Cyclospora</taxon>
    </lineage>
</organism>
<accession>A0A1D3CXG4</accession>
<protein>
    <submittedName>
        <fullName evidence="6">Uncharacterized protein</fullName>
    </submittedName>
</protein>
<evidence type="ECO:0000313" key="6">
    <source>
        <dbReference type="EMBL" id="OEH75895.1"/>
    </source>
</evidence>
<evidence type="ECO:0000313" key="7">
    <source>
        <dbReference type="Proteomes" id="UP000095192"/>
    </source>
</evidence>
<sequence>MSSSGMSFEELRAAARAAGLSAAEEKFVCFDWANSAAWQEYLVNLYPTPPLNRLLKWKKKFYKAHQDPSFDVNCVKVDQVLRGEVPSASNRPSSSYCPSGSPTFMRPVGNPPSAAALRFLSPLTLLCLSAGMLKITVAAATSGKDPMASFIVTGAFMLRLYSCFGLPPVKLWPLSQLGDSLANDGFPYFQQVLQNDAMHGTLFFLLTGLMPNSLPLMASPLITGSLVLAQILREGNGLPSFITNLRFMRSFTSFLDQKRYRALQLRADLEVYYGLFFFIWSLVRMQFSLSDFILPAYLYWQLQKLRYQMCPYSQASVRRVDGLILSFTSHPACPGVVRMIYDKLMPELYVSLFRLDIADPQLLYSPSTARRYFLCRTVVIMHHHVNDANDCE</sequence>
<evidence type="ECO:0000256" key="3">
    <source>
        <dbReference type="ARBA" id="ARBA00022692"/>
    </source>
</evidence>
<name>A0A1D3CXG4_9EIME</name>
<keyword evidence="5" id="KW-0472">Membrane</keyword>
<comment type="subcellular location">
    <subcellularLocation>
        <location evidence="1">Membrane</location>
        <topology evidence="1">Multi-pass membrane protein</topology>
    </subcellularLocation>
</comment>
<keyword evidence="3" id="KW-0812">Transmembrane</keyword>
<keyword evidence="7" id="KW-1185">Reference proteome</keyword>
<comment type="similarity">
    <text evidence="2">Belongs to the PER33/POM33 family.</text>
</comment>
<dbReference type="AlphaFoldDB" id="A0A1D3CXG4"/>